<keyword evidence="3" id="KW-1185">Reference proteome</keyword>
<evidence type="ECO:0000313" key="3">
    <source>
        <dbReference type="Proteomes" id="UP000800981"/>
    </source>
</evidence>
<proteinExistence type="predicted"/>
<dbReference type="Proteomes" id="UP000800981">
    <property type="component" value="Unassembled WGS sequence"/>
</dbReference>
<dbReference type="RefSeq" id="WP_166282350.1">
    <property type="nucleotide sequence ID" value="NZ_JAANNP010000008.1"/>
</dbReference>
<name>A0ABX0GUP9_9ACTN</name>
<feature type="compositionally biased region" description="Basic and acidic residues" evidence="1">
    <location>
        <begin position="123"/>
        <end position="138"/>
    </location>
</feature>
<organism evidence="2 3">
    <name type="scientific">Motilibacter deserti</name>
    <dbReference type="NCBI Taxonomy" id="2714956"/>
    <lineage>
        <taxon>Bacteria</taxon>
        <taxon>Bacillati</taxon>
        <taxon>Actinomycetota</taxon>
        <taxon>Actinomycetes</taxon>
        <taxon>Motilibacterales</taxon>
        <taxon>Motilibacteraceae</taxon>
        <taxon>Motilibacter</taxon>
    </lineage>
</organism>
<evidence type="ECO:0000313" key="2">
    <source>
        <dbReference type="EMBL" id="NHC14636.1"/>
    </source>
</evidence>
<evidence type="ECO:0000256" key="1">
    <source>
        <dbReference type="SAM" id="MobiDB-lite"/>
    </source>
</evidence>
<dbReference type="EMBL" id="JAANNP010000008">
    <property type="protein sequence ID" value="NHC14636.1"/>
    <property type="molecule type" value="Genomic_DNA"/>
</dbReference>
<comment type="caution">
    <text evidence="2">The sequence shown here is derived from an EMBL/GenBank/DDBJ whole genome shotgun (WGS) entry which is preliminary data.</text>
</comment>
<accession>A0ABX0GUP9</accession>
<sequence>MSVPARTPPAPAGGRPHVRAARWTLAALVGLLAGVLGLPGPAAASAAAPSRVGTATTHTAAPVRHSAGAVRHVRDVLVGARPAAVVVAGLRAAGASPAALGTVAARAVLVLPAARRGAAGPQDQEHRAQRVGAADRPRGPPAVRSTRTH</sequence>
<gene>
    <name evidence="2" type="ORF">G9H71_12685</name>
</gene>
<reference evidence="2 3" key="1">
    <citation type="submission" date="2020-03" db="EMBL/GenBank/DDBJ databases">
        <title>Two novel Motilibacter sp.</title>
        <authorList>
            <person name="Liu S."/>
        </authorList>
    </citation>
    <scope>NUCLEOTIDE SEQUENCE [LARGE SCALE GENOMIC DNA]</scope>
    <source>
        <strain evidence="2 3">E257</strain>
    </source>
</reference>
<protein>
    <submittedName>
        <fullName evidence="2">Uncharacterized protein</fullName>
    </submittedName>
</protein>
<feature type="region of interest" description="Disordered" evidence="1">
    <location>
        <begin position="116"/>
        <end position="149"/>
    </location>
</feature>